<keyword evidence="3" id="KW-1185">Reference proteome</keyword>
<reference evidence="2 3" key="1">
    <citation type="journal article" date="2015" name="Genome Announc.">
        <title>Expanding the biotechnology potential of lactobacilli through comparative genomics of 213 strains and associated genera.</title>
        <authorList>
            <person name="Sun Z."/>
            <person name="Harris H.M."/>
            <person name="McCann A."/>
            <person name="Guo C."/>
            <person name="Argimon S."/>
            <person name="Zhang W."/>
            <person name="Yang X."/>
            <person name="Jeffery I.B."/>
            <person name="Cooney J.C."/>
            <person name="Kagawa T.F."/>
            <person name="Liu W."/>
            <person name="Song Y."/>
            <person name="Salvetti E."/>
            <person name="Wrobel A."/>
            <person name="Rasinkangas P."/>
            <person name="Parkhill J."/>
            <person name="Rea M.C."/>
            <person name="O'Sullivan O."/>
            <person name="Ritari J."/>
            <person name="Douillard F.P."/>
            <person name="Paul Ross R."/>
            <person name="Yang R."/>
            <person name="Briner A.E."/>
            <person name="Felis G.E."/>
            <person name="de Vos W.M."/>
            <person name="Barrangou R."/>
            <person name="Klaenhammer T.R."/>
            <person name="Caufield P.W."/>
            <person name="Cui Y."/>
            <person name="Zhang H."/>
            <person name="O'Toole P.W."/>
        </authorList>
    </citation>
    <scope>NUCLEOTIDE SEQUENCE [LARGE SCALE GENOMIC DNA]</scope>
    <source>
        <strain evidence="2 3">NBRC 103219</strain>
    </source>
</reference>
<dbReference type="EMBL" id="JQCN01000013">
    <property type="protein sequence ID" value="KRO01206.1"/>
    <property type="molecule type" value="Genomic_DNA"/>
</dbReference>
<protein>
    <recommendedName>
        <fullName evidence="4">ECF transporter S component</fullName>
    </recommendedName>
</protein>
<comment type="caution">
    <text evidence="2">The sequence shown here is derived from an EMBL/GenBank/DDBJ whole genome shotgun (WGS) entry which is preliminary data.</text>
</comment>
<dbReference type="STRING" id="449659.IV66_GL000739"/>
<feature type="transmembrane region" description="Helical" evidence="1">
    <location>
        <begin position="12"/>
        <end position="30"/>
    </location>
</feature>
<proteinExistence type="predicted"/>
<dbReference type="InterPro" id="IPR024529">
    <property type="entry name" value="ECF_trnsprt_substrate-spec"/>
</dbReference>
<keyword evidence="1" id="KW-0812">Transmembrane</keyword>
<dbReference type="PATRIC" id="fig|449659.4.peg.745"/>
<evidence type="ECO:0008006" key="4">
    <source>
        <dbReference type="Google" id="ProtNLM"/>
    </source>
</evidence>
<dbReference type="GO" id="GO:0022857">
    <property type="term" value="F:transmembrane transporter activity"/>
    <property type="evidence" value="ECO:0007669"/>
    <property type="project" value="InterPro"/>
</dbReference>
<accession>A0A0R2LI35</accession>
<dbReference type="AlphaFoldDB" id="A0A0R2LI35"/>
<organism evidence="2 3">
    <name type="scientific">Ligilactobacillus pobuzihii</name>
    <dbReference type="NCBI Taxonomy" id="449659"/>
    <lineage>
        <taxon>Bacteria</taxon>
        <taxon>Bacillati</taxon>
        <taxon>Bacillota</taxon>
        <taxon>Bacilli</taxon>
        <taxon>Lactobacillales</taxon>
        <taxon>Lactobacillaceae</taxon>
        <taxon>Ligilactobacillus</taxon>
    </lineage>
</organism>
<dbReference type="Proteomes" id="UP000051886">
    <property type="component" value="Unassembled WGS sequence"/>
</dbReference>
<evidence type="ECO:0000313" key="3">
    <source>
        <dbReference type="Proteomes" id="UP000051886"/>
    </source>
</evidence>
<dbReference type="OrthoDB" id="5198189at2"/>
<feature type="transmembrane region" description="Helical" evidence="1">
    <location>
        <begin position="42"/>
        <end position="66"/>
    </location>
</feature>
<dbReference type="RefSeq" id="WP_017867097.1">
    <property type="nucleotide sequence ID" value="NZ_BJYB01000037.1"/>
</dbReference>
<name>A0A0R2LI35_9LACO</name>
<evidence type="ECO:0000313" key="2">
    <source>
        <dbReference type="EMBL" id="KRO01206.1"/>
    </source>
</evidence>
<gene>
    <name evidence="2" type="ORF">IV66_GL000739</name>
</gene>
<feature type="transmembrane region" description="Helical" evidence="1">
    <location>
        <begin position="135"/>
        <end position="159"/>
    </location>
</feature>
<dbReference type="Gene3D" id="1.10.1760.20">
    <property type="match status" value="1"/>
</dbReference>
<sequence>MDQVKTHNSIRKITMLGLLAAICTVLRIVKIPIPNVQPVTDIIMIVTLFCGLKTGMTLAILTMLVSNLYLGFGLWTFPQIAAYIICVLTVWLVQKFLFLQKSWLFQLVIAAFLGLEYGLVISLCMAVIGQAPAFIAYYTSGFLFDVYHAAGNLVFYPLIYLPLSKILQNYLTE</sequence>
<keyword evidence="1" id="KW-1133">Transmembrane helix</keyword>
<evidence type="ECO:0000256" key="1">
    <source>
        <dbReference type="SAM" id="Phobius"/>
    </source>
</evidence>
<keyword evidence="1" id="KW-0472">Membrane</keyword>
<feature type="transmembrane region" description="Helical" evidence="1">
    <location>
        <begin position="72"/>
        <end position="93"/>
    </location>
</feature>
<dbReference type="Pfam" id="PF12822">
    <property type="entry name" value="ECF_trnsprt"/>
    <property type="match status" value="1"/>
</dbReference>
<feature type="transmembrane region" description="Helical" evidence="1">
    <location>
        <begin position="105"/>
        <end position="129"/>
    </location>
</feature>